<protein>
    <submittedName>
        <fullName evidence="2">ParA family protein</fullName>
    </submittedName>
</protein>
<comment type="caution">
    <text evidence="2">The sequence shown here is derived from an EMBL/GenBank/DDBJ whole genome shotgun (WGS) entry which is preliminary data.</text>
</comment>
<dbReference type="AlphaFoldDB" id="A0A8J6Y6I5"/>
<dbReference type="InterPro" id="IPR027417">
    <property type="entry name" value="P-loop_NTPase"/>
</dbReference>
<proteinExistence type="predicted"/>
<dbReference type="SUPFAM" id="SSF52540">
    <property type="entry name" value="P-loop containing nucleoside triphosphate hydrolases"/>
    <property type="match status" value="1"/>
</dbReference>
<dbReference type="InterPro" id="IPR050678">
    <property type="entry name" value="DNA_Partitioning_ATPase"/>
</dbReference>
<dbReference type="PANTHER" id="PTHR13696:SF52">
    <property type="entry name" value="PARA FAMILY PROTEIN CT_582"/>
    <property type="match status" value="1"/>
</dbReference>
<reference evidence="2 3" key="1">
    <citation type="submission" date="2020-08" db="EMBL/GenBank/DDBJ databases">
        <title>Acidobacteriota in marine sediments use diverse sulfur dissimilation pathways.</title>
        <authorList>
            <person name="Wasmund K."/>
        </authorList>
    </citation>
    <scope>NUCLEOTIDE SEQUENCE [LARGE SCALE GENOMIC DNA]</scope>
    <source>
        <strain evidence="2">MAG AM3-A</strain>
    </source>
</reference>
<dbReference type="Gene3D" id="3.40.50.300">
    <property type="entry name" value="P-loop containing nucleotide triphosphate hydrolases"/>
    <property type="match status" value="1"/>
</dbReference>
<dbReference type="CDD" id="cd02042">
    <property type="entry name" value="ParAB_family"/>
    <property type="match status" value="1"/>
</dbReference>
<dbReference type="Proteomes" id="UP000598633">
    <property type="component" value="Unassembled WGS sequence"/>
</dbReference>
<evidence type="ECO:0000313" key="3">
    <source>
        <dbReference type="Proteomes" id="UP000598633"/>
    </source>
</evidence>
<sequence length="253" mass="27746">MKIAITNQKGGVGKTTTAINLAAGLAQKGLRTLLIDLDPQANSTMSNVELDAINGNMYDVLSAITPLKEVIIQGAYDNLWIAPSRIAMAKLDVRLIGELDAPYRLKDAINTVRRRFDAVIIDTPPTLGLLTVNALVAATHVLIPIQASYFALEGTDDLLETIDKIKARPNTQLRMLGILITLFDRRTILAKQVRQEILNVFGDLVFDTSISKSVRLEESPAHRSSIFAHAPSSSGAYEYYKLCEEVLQRVGSK</sequence>
<accession>A0A8J6Y6I5</accession>
<feature type="domain" description="AAA" evidence="1">
    <location>
        <begin position="2"/>
        <end position="175"/>
    </location>
</feature>
<evidence type="ECO:0000259" key="1">
    <source>
        <dbReference type="Pfam" id="PF13614"/>
    </source>
</evidence>
<name>A0A8J6Y6I5_9BACT</name>
<dbReference type="InterPro" id="IPR025669">
    <property type="entry name" value="AAA_dom"/>
</dbReference>
<gene>
    <name evidence="2" type="ORF">IFJ97_07760</name>
</gene>
<dbReference type="PIRSF" id="PIRSF009320">
    <property type="entry name" value="Nuc_binding_HP_1000"/>
    <property type="match status" value="1"/>
</dbReference>
<organism evidence="2 3">
    <name type="scientific">Candidatus Sulfomarinibacter kjeldsenii</name>
    <dbReference type="NCBI Taxonomy" id="2885994"/>
    <lineage>
        <taxon>Bacteria</taxon>
        <taxon>Pseudomonadati</taxon>
        <taxon>Acidobacteriota</taxon>
        <taxon>Thermoanaerobaculia</taxon>
        <taxon>Thermoanaerobaculales</taxon>
        <taxon>Candidatus Sulfomarinibacteraceae</taxon>
        <taxon>Candidatus Sulfomarinibacter</taxon>
    </lineage>
</organism>
<dbReference type="PANTHER" id="PTHR13696">
    <property type="entry name" value="P-LOOP CONTAINING NUCLEOSIDE TRIPHOSPHATE HYDROLASE"/>
    <property type="match status" value="1"/>
</dbReference>
<dbReference type="Pfam" id="PF13614">
    <property type="entry name" value="AAA_31"/>
    <property type="match status" value="1"/>
</dbReference>
<evidence type="ECO:0000313" key="2">
    <source>
        <dbReference type="EMBL" id="MBD3871237.1"/>
    </source>
</evidence>
<dbReference type="EMBL" id="JACXWA010000121">
    <property type="protein sequence ID" value="MBD3871237.1"/>
    <property type="molecule type" value="Genomic_DNA"/>
</dbReference>
<dbReference type="FunFam" id="3.40.50.300:FF:000285">
    <property type="entry name" value="Sporulation initiation inhibitor Soj"/>
    <property type="match status" value="1"/>
</dbReference>